<dbReference type="eggNOG" id="COG0299">
    <property type="taxonomic scope" value="Bacteria"/>
</dbReference>
<feature type="active site" description="Proton donor" evidence="4">
    <location>
        <position position="117"/>
    </location>
</feature>
<evidence type="ECO:0000313" key="7">
    <source>
        <dbReference type="Proteomes" id="UP000028302"/>
    </source>
</evidence>
<sequence>MTDIERTRPARLVVLISGRGRNLEAIMRAIDAGELDAEIVLVASNKPNARGLQTARLAGLPTVAISPREFADRESYDAALARRIAADNPDWVVLAGFMRVLSDSFVERFAGRIVNIHPSLLPKYKGLHTHDRALDAGDRDHGASVHFVTPTLDDGPVIRQGRITIRDGDTADTLADRIMDRIEQRLYAAALDDLISGRVVWRDDGVYRDGQRQSTPLIVDYDEDAPSP</sequence>
<organism evidence="6 7">
    <name type="scientific">Salinisphaera hydrothermalis (strain C41B8)</name>
    <dbReference type="NCBI Taxonomy" id="1304275"/>
    <lineage>
        <taxon>Bacteria</taxon>
        <taxon>Pseudomonadati</taxon>
        <taxon>Pseudomonadota</taxon>
        <taxon>Gammaproteobacteria</taxon>
        <taxon>Salinisphaerales</taxon>
        <taxon>Salinisphaeraceae</taxon>
        <taxon>Salinisphaera</taxon>
    </lineage>
</organism>
<dbReference type="HAMAP" id="MF_01930">
    <property type="entry name" value="PurN"/>
    <property type="match status" value="1"/>
</dbReference>
<dbReference type="UniPathway" id="UPA00074">
    <property type="reaction ID" value="UER00126"/>
</dbReference>
<dbReference type="Gene3D" id="3.40.50.170">
    <property type="entry name" value="Formyl transferase, N-terminal domain"/>
    <property type="match status" value="1"/>
</dbReference>
<dbReference type="InterPro" id="IPR004607">
    <property type="entry name" value="GART"/>
</dbReference>
<dbReference type="InterPro" id="IPR002376">
    <property type="entry name" value="Formyl_transf_N"/>
</dbReference>
<feature type="domain" description="Formyl transferase N-terminal" evidence="5">
    <location>
        <begin position="11"/>
        <end position="187"/>
    </location>
</feature>
<dbReference type="EMBL" id="APNK01000001">
    <property type="protein sequence ID" value="KEZ79094.1"/>
    <property type="molecule type" value="Genomic_DNA"/>
</dbReference>
<comment type="catalytic activity">
    <reaction evidence="4">
        <text>N(1)-(5-phospho-beta-D-ribosyl)glycinamide + (6R)-10-formyltetrahydrofolate = N(2)-formyl-N(1)-(5-phospho-beta-D-ribosyl)glycinamide + (6S)-5,6,7,8-tetrahydrofolate + H(+)</text>
        <dbReference type="Rhea" id="RHEA:15053"/>
        <dbReference type="ChEBI" id="CHEBI:15378"/>
        <dbReference type="ChEBI" id="CHEBI:57453"/>
        <dbReference type="ChEBI" id="CHEBI:143788"/>
        <dbReference type="ChEBI" id="CHEBI:147286"/>
        <dbReference type="ChEBI" id="CHEBI:195366"/>
        <dbReference type="EC" id="2.1.2.2"/>
    </reaction>
</comment>
<dbReference type="PANTHER" id="PTHR43369">
    <property type="entry name" value="PHOSPHORIBOSYLGLYCINAMIDE FORMYLTRANSFERASE"/>
    <property type="match status" value="1"/>
</dbReference>
<dbReference type="RefSeq" id="WP_037332570.1">
    <property type="nucleotide sequence ID" value="NZ_APNK01000001.1"/>
</dbReference>
<evidence type="ECO:0000313" key="6">
    <source>
        <dbReference type="EMBL" id="KEZ79094.1"/>
    </source>
</evidence>
<gene>
    <name evidence="4" type="primary">purN</name>
    <name evidence="6" type="ORF">C41B8_00055</name>
</gene>
<evidence type="ECO:0000256" key="3">
    <source>
        <dbReference type="ARBA" id="ARBA00022755"/>
    </source>
</evidence>
<name>A0A084IQW0_SALHC</name>
<accession>A0A084IQW0</accession>
<reference evidence="6 7" key="1">
    <citation type="submission" date="2013-03" db="EMBL/GenBank/DDBJ databases">
        <title>Salinisphaera hydrothermalis C41B8 Genome Sequencing.</title>
        <authorList>
            <person name="Li C."/>
            <person name="Lai Q."/>
            <person name="Shao Z."/>
        </authorList>
    </citation>
    <scope>NUCLEOTIDE SEQUENCE [LARGE SCALE GENOMIC DNA]</scope>
    <source>
        <strain evidence="6 7">C41B8</strain>
    </source>
</reference>
<keyword evidence="7" id="KW-1185">Reference proteome</keyword>
<dbReference type="Pfam" id="PF00551">
    <property type="entry name" value="Formyl_trans_N"/>
    <property type="match status" value="1"/>
</dbReference>
<dbReference type="PATRIC" id="fig|1304275.5.peg.11"/>
<comment type="function">
    <text evidence="4">Catalyzes the transfer of a formyl group from 10-formyltetrahydrofolate to 5-phospho-ribosyl-glycinamide (GAR), producing 5-phospho-ribosyl-N-formylglycinamide (FGAR) and tetrahydrofolate.</text>
</comment>
<evidence type="ECO:0000256" key="4">
    <source>
        <dbReference type="HAMAP-Rule" id="MF_01930"/>
    </source>
</evidence>
<dbReference type="SUPFAM" id="SSF53328">
    <property type="entry name" value="Formyltransferase"/>
    <property type="match status" value="1"/>
</dbReference>
<evidence type="ECO:0000256" key="1">
    <source>
        <dbReference type="ARBA" id="ARBA00005054"/>
    </source>
</evidence>
<feature type="binding site" evidence="4">
    <location>
        <position position="115"/>
    </location>
    <ligand>
        <name>(6R)-10-formyltetrahydrofolate</name>
        <dbReference type="ChEBI" id="CHEBI:195366"/>
    </ligand>
</feature>
<dbReference type="GO" id="GO:0006189">
    <property type="term" value="P:'de novo' IMP biosynthetic process"/>
    <property type="evidence" value="ECO:0007669"/>
    <property type="project" value="UniProtKB-UniRule"/>
</dbReference>
<dbReference type="OrthoDB" id="9806170at2"/>
<evidence type="ECO:0000256" key="2">
    <source>
        <dbReference type="ARBA" id="ARBA00022679"/>
    </source>
</evidence>
<feature type="site" description="Raises pKa of active site His" evidence="4">
    <location>
        <position position="153"/>
    </location>
</feature>
<evidence type="ECO:0000259" key="5">
    <source>
        <dbReference type="Pfam" id="PF00551"/>
    </source>
</evidence>
<keyword evidence="2 4" id="KW-0808">Transferase</keyword>
<proteinExistence type="inferred from homology"/>
<dbReference type="CDD" id="cd08645">
    <property type="entry name" value="FMT_core_GART"/>
    <property type="match status" value="1"/>
</dbReference>
<comment type="caution">
    <text evidence="4">Lacks conserved residue(s) required for the propagation of feature annotation.</text>
</comment>
<dbReference type="AlphaFoldDB" id="A0A084IQW0"/>
<dbReference type="GO" id="GO:0005829">
    <property type="term" value="C:cytosol"/>
    <property type="evidence" value="ECO:0007669"/>
    <property type="project" value="TreeGrafter"/>
</dbReference>
<dbReference type="Proteomes" id="UP000028302">
    <property type="component" value="Unassembled WGS sequence"/>
</dbReference>
<protein>
    <recommendedName>
        <fullName evidence="4">Phosphoribosylglycinamide formyltransferase</fullName>
        <ecNumber evidence="4">2.1.2.2</ecNumber>
    </recommendedName>
    <alternativeName>
        <fullName evidence="4">5'-phosphoribosylglycinamide transformylase</fullName>
    </alternativeName>
    <alternativeName>
        <fullName evidence="4">GAR transformylase</fullName>
        <shortName evidence="4">GART</shortName>
    </alternativeName>
</protein>
<comment type="pathway">
    <text evidence="1 4">Purine metabolism; IMP biosynthesis via de novo pathway; N(2)-formyl-N(1)-(5-phospho-D-ribosyl)glycinamide from N(1)-(5-phospho-D-ribosyl)glycinamide (10-formyl THF route): step 1/1.</text>
</comment>
<feature type="binding site" evidence="4">
    <location>
        <position position="73"/>
    </location>
    <ligand>
        <name>(6R)-10-formyltetrahydrofolate</name>
        <dbReference type="ChEBI" id="CHEBI:195366"/>
    </ligand>
</feature>
<comment type="similarity">
    <text evidence="4">Belongs to the GART family.</text>
</comment>
<dbReference type="InterPro" id="IPR036477">
    <property type="entry name" value="Formyl_transf_N_sf"/>
</dbReference>
<keyword evidence="3 4" id="KW-0658">Purine biosynthesis</keyword>
<comment type="caution">
    <text evidence="6">The sequence shown here is derived from an EMBL/GenBank/DDBJ whole genome shotgun (WGS) entry which is preliminary data.</text>
</comment>
<dbReference type="PANTHER" id="PTHR43369:SF2">
    <property type="entry name" value="PHOSPHORIBOSYLGLYCINAMIDE FORMYLTRANSFERASE"/>
    <property type="match status" value="1"/>
</dbReference>
<dbReference type="NCBIfam" id="TIGR00639">
    <property type="entry name" value="PurN"/>
    <property type="match status" value="1"/>
</dbReference>
<dbReference type="STRING" id="1304275.C41B8_00055"/>
<dbReference type="EC" id="2.1.2.2" evidence="4"/>
<dbReference type="GO" id="GO:0004644">
    <property type="term" value="F:phosphoribosylglycinamide formyltransferase activity"/>
    <property type="evidence" value="ECO:0007669"/>
    <property type="project" value="UniProtKB-UniRule"/>
</dbReference>